<dbReference type="SUPFAM" id="SSF55785">
    <property type="entry name" value="PYP-like sensor domain (PAS domain)"/>
    <property type="match status" value="1"/>
</dbReference>
<feature type="domain" description="Response regulatory" evidence="15">
    <location>
        <begin position="332"/>
        <end position="454"/>
    </location>
</feature>
<dbReference type="EC" id="2.7.13.3" evidence="2"/>
<organism evidence="17 18">
    <name type="scientific">Eiseniibacteriota bacterium</name>
    <dbReference type="NCBI Taxonomy" id="2212470"/>
    <lineage>
        <taxon>Bacteria</taxon>
        <taxon>Candidatus Eiseniibacteriota</taxon>
    </lineage>
</organism>
<dbReference type="PROSITE" id="PS50110">
    <property type="entry name" value="RESPONSE_REGULATORY"/>
    <property type="match status" value="2"/>
</dbReference>
<dbReference type="GO" id="GO:0005886">
    <property type="term" value="C:plasma membrane"/>
    <property type="evidence" value="ECO:0007669"/>
    <property type="project" value="UniProtKB-SubCell"/>
</dbReference>
<dbReference type="AlphaFoldDB" id="A0A538ST42"/>
<keyword evidence="6" id="KW-0418">Kinase</keyword>
<feature type="domain" description="Response regulatory" evidence="15">
    <location>
        <begin position="477"/>
        <end position="595"/>
    </location>
</feature>
<keyword evidence="7" id="KW-0067">ATP-binding</keyword>
<comment type="caution">
    <text evidence="17">The sequence shown here is derived from an EMBL/GenBank/DDBJ whole genome shotgun (WGS) entry which is preliminary data.</text>
</comment>
<dbReference type="Pfam" id="PF02518">
    <property type="entry name" value="HATPase_c"/>
    <property type="match status" value="1"/>
</dbReference>
<dbReference type="SMART" id="SM00073">
    <property type="entry name" value="HPT"/>
    <property type="match status" value="1"/>
</dbReference>
<evidence type="ECO:0000256" key="3">
    <source>
        <dbReference type="ARBA" id="ARBA00022553"/>
    </source>
</evidence>
<dbReference type="CDD" id="cd00156">
    <property type="entry name" value="REC"/>
    <property type="match status" value="1"/>
</dbReference>
<dbReference type="NCBIfam" id="TIGR00229">
    <property type="entry name" value="sensory_box"/>
    <property type="match status" value="1"/>
</dbReference>
<accession>A0A538ST42</accession>
<keyword evidence="3 12" id="KW-0597">Phosphoprotein</keyword>
<evidence type="ECO:0000256" key="9">
    <source>
        <dbReference type="ARBA" id="ARBA00064003"/>
    </source>
</evidence>
<dbReference type="SMART" id="SM00387">
    <property type="entry name" value="HATPase_c"/>
    <property type="match status" value="1"/>
</dbReference>
<dbReference type="Pfam" id="PF08447">
    <property type="entry name" value="PAS_3"/>
    <property type="match status" value="1"/>
</dbReference>
<evidence type="ECO:0000259" key="14">
    <source>
        <dbReference type="PROSITE" id="PS50109"/>
    </source>
</evidence>
<dbReference type="SMART" id="SM00388">
    <property type="entry name" value="HisKA"/>
    <property type="match status" value="1"/>
</dbReference>
<comment type="subunit">
    <text evidence="9">At low DSF concentrations, interacts with RpfF.</text>
</comment>
<feature type="domain" description="Histidine kinase" evidence="14">
    <location>
        <begin position="89"/>
        <end position="310"/>
    </location>
</feature>
<evidence type="ECO:0000256" key="6">
    <source>
        <dbReference type="ARBA" id="ARBA00022777"/>
    </source>
</evidence>
<proteinExistence type="predicted"/>
<dbReference type="InterPro" id="IPR036890">
    <property type="entry name" value="HATPase_C_sf"/>
</dbReference>
<name>A0A538ST42_UNCEI</name>
<dbReference type="InterPro" id="IPR005467">
    <property type="entry name" value="His_kinase_dom"/>
</dbReference>
<dbReference type="PANTHER" id="PTHR45339">
    <property type="entry name" value="HYBRID SIGNAL TRANSDUCTION HISTIDINE KINASE J"/>
    <property type="match status" value="1"/>
</dbReference>
<dbReference type="PANTHER" id="PTHR45339:SF5">
    <property type="entry name" value="HISTIDINE KINASE"/>
    <property type="match status" value="1"/>
</dbReference>
<dbReference type="InterPro" id="IPR008207">
    <property type="entry name" value="Sig_transdc_His_kin_Hpt_dom"/>
</dbReference>
<dbReference type="PROSITE" id="PS50894">
    <property type="entry name" value="HPT"/>
    <property type="match status" value="1"/>
</dbReference>
<keyword evidence="4" id="KW-0808">Transferase</keyword>
<dbReference type="CDD" id="cd17546">
    <property type="entry name" value="REC_hyHK_CKI1_RcsC-like"/>
    <property type="match status" value="1"/>
</dbReference>
<evidence type="ECO:0000256" key="12">
    <source>
        <dbReference type="PROSITE-ProRule" id="PRU00169"/>
    </source>
</evidence>
<dbReference type="Gene3D" id="1.10.287.130">
    <property type="match status" value="1"/>
</dbReference>
<feature type="modified residue" description="4-aspartylphosphate" evidence="12">
    <location>
        <position position="526"/>
    </location>
</feature>
<dbReference type="InterPro" id="IPR013655">
    <property type="entry name" value="PAS_fold_3"/>
</dbReference>
<dbReference type="InterPro" id="IPR011006">
    <property type="entry name" value="CheY-like_superfamily"/>
</dbReference>
<evidence type="ECO:0000256" key="13">
    <source>
        <dbReference type="SAM" id="MobiDB-lite"/>
    </source>
</evidence>
<dbReference type="InterPro" id="IPR004358">
    <property type="entry name" value="Sig_transdc_His_kin-like_C"/>
</dbReference>
<feature type="modified residue" description="4-aspartylphosphate" evidence="12">
    <location>
        <position position="387"/>
    </location>
</feature>
<comment type="catalytic activity">
    <reaction evidence="1">
        <text>ATP + protein L-histidine = ADP + protein N-phospho-L-histidine.</text>
        <dbReference type="EC" id="2.7.13.3"/>
    </reaction>
</comment>
<keyword evidence="5" id="KW-0547">Nucleotide-binding</keyword>
<dbReference type="GO" id="GO:0000155">
    <property type="term" value="F:phosphorelay sensor kinase activity"/>
    <property type="evidence" value="ECO:0007669"/>
    <property type="project" value="InterPro"/>
</dbReference>
<dbReference type="InterPro" id="IPR003661">
    <property type="entry name" value="HisK_dim/P_dom"/>
</dbReference>
<dbReference type="Pfam" id="PF01627">
    <property type="entry name" value="Hpt"/>
    <property type="match status" value="1"/>
</dbReference>
<keyword evidence="8" id="KW-0902">Two-component regulatory system</keyword>
<evidence type="ECO:0000256" key="8">
    <source>
        <dbReference type="ARBA" id="ARBA00023012"/>
    </source>
</evidence>
<dbReference type="GO" id="GO:0005524">
    <property type="term" value="F:ATP binding"/>
    <property type="evidence" value="ECO:0007669"/>
    <property type="project" value="UniProtKB-KW"/>
</dbReference>
<dbReference type="SUPFAM" id="SSF47384">
    <property type="entry name" value="Homodimeric domain of signal transducing histidine kinase"/>
    <property type="match status" value="1"/>
</dbReference>
<dbReference type="Pfam" id="PF00072">
    <property type="entry name" value="Response_reg"/>
    <property type="match status" value="2"/>
</dbReference>
<dbReference type="InterPro" id="IPR035965">
    <property type="entry name" value="PAS-like_dom_sf"/>
</dbReference>
<dbReference type="SMART" id="SM00086">
    <property type="entry name" value="PAC"/>
    <property type="match status" value="1"/>
</dbReference>
<dbReference type="Proteomes" id="UP000317716">
    <property type="component" value="Unassembled WGS sequence"/>
</dbReference>
<protein>
    <recommendedName>
        <fullName evidence="10">Sensory/regulatory protein RpfC</fullName>
        <ecNumber evidence="2">2.7.13.3</ecNumber>
    </recommendedName>
</protein>
<feature type="region of interest" description="Disordered" evidence="13">
    <location>
        <begin position="717"/>
        <end position="737"/>
    </location>
</feature>
<sequence>MHPDDRAATVTEASRLATGMETVHFENRYQCRDGSYRWLSWSATPAGHRRVIFATARDITERIAAAAELSKAKEAAEAASRAKGEFLANMSHEIRTPMNAILGMTELTLDTRLTREQREYLTSARDAAGSLLALIDDILDLSKIEAGKLSLERVPFDPRGAIGDAVRTLGPRAHQKGLELALAVGSAVPERLVGDPRRLRQLLLNLVGNAIKFTERGEVVVRADVESAGESECVLRVRVSDTGIGIPEELQGVIFEAFAQADSATTRHYGGTGLGLAICSQLVAMMGGRLWVESDPGKGSTFHFTARFETARPAGATAAAEAAKVGGVATAAASAASADFAPASGVPGVLRGRRLLVVDDSATQREALGEMARDATGGEPFAVALVDTHLPGMDGFALVEAIMNEPHIDGTALILMTSAGRPGERARGVELGVANTVAKPVTHAALRHALVRGLATRGLADPARRRGRAERASRPLRVLVAEDNAVNRTLVVQLLKKRGHRATVTGNGREALAALEREEFDVALMDVQMPELDGFEATAEIRARERTSGRHLPIVAMTAHAMKGDRERCVAAGMDGYVSKPIDRRKLYETVERLARSKAAAHAAEAVLDLDAMLRRAGGDRGLVREMAELFLAEAPRMLEAVRSALQNGDAPALAQAAHALKGSVSNFTTARAADAALKLERLARAGALGEARAAHEPVEEEVARVCQALRELVAEGAASEREAARGRRPTNVSPGT</sequence>
<dbReference type="FunFam" id="3.30.565.10:FF:000010">
    <property type="entry name" value="Sensor histidine kinase RcsC"/>
    <property type="match status" value="1"/>
</dbReference>
<evidence type="ECO:0000259" key="16">
    <source>
        <dbReference type="PROSITE" id="PS50894"/>
    </source>
</evidence>
<dbReference type="CDD" id="cd00130">
    <property type="entry name" value="PAS"/>
    <property type="match status" value="1"/>
</dbReference>
<dbReference type="Gene3D" id="3.30.565.10">
    <property type="entry name" value="Histidine kinase-like ATPase, C-terminal domain"/>
    <property type="match status" value="1"/>
</dbReference>
<evidence type="ECO:0000313" key="17">
    <source>
        <dbReference type="EMBL" id="TMQ54545.1"/>
    </source>
</evidence>
<gene>
    <name evidence="17" type="ORF">E6K72_07650</name>
</gene>
<dbReference type="InterPro" id="IPR000014">
    <property type="entry name" value="PAS"/>
</dbReference>
<feature type="modified residue" description="Phosphohistidine" evidence="11">
    <location>
        <position position="659"/>
    </location>
</feature>
<dbReference type="CDD" id="cd16922">
    <property type="entry name" value="HATPase_EvgS-ArcB-TorS-like"/>
    <property type="match status" value="1"/>
</dbReference>
<dbReference type="SUPFAM" id="SSF55874">
    <property type="entry name" value="ATPase domain of HSP90 chaperone/DNA topoisomerase II/histidine kinase"/>
    <property type="match status" value="1"/>
</dbReference>
<dbReference type="InterPro" id="IPR001610">
    <property type="entry name" value="PAC"/>
</dbReference>
<dbReference type="SMART" id="SM00448">
    <property type="entry name" value="REC"/>
    <property type="match status" value="2"/>
</dbReference>
<dbReference type="InterPro" id="IPR036097">
    <property type="entry name" value="HisK_dim/P_sf"/>
</dbReference>
<dbReference type="InterPro" id="IPR036641">
    <property type="entry name" value="HPT_dom_sf"/>
</dbReference>
<evidence type="ECO:0000256" key="2">
    <source>
        <dbReference type="ARBA" id="ARBA00012438"/>
    </source>
</evidence>
<dbReference type="CDD" id="cd00082">
    <property type="entry name" value="HisKA"/>
    <property type="match status" value="1"/>
</dbReference>
<dbReference type="Gene3D" id="3.30.450.20">
    <property type="entry name" value="PAS domain"/>
    <property type="match status" value="1"/>
</dbReference>
<dbReference type="Pfam" id="PF00512">
    <property type="entry name" value="HisKA"/>
    <property type="match status" value="1"/>
</dbReference>
<dbReference type="PRINTS" id="PR00344">
    <property type="entry name" value="BCTRLSENSOR"/>
</dbReference>
<evidence type="ECO:0000259" key="15">
    <source>
        <dbReference type="PROSITE" id="PS50110"/>
    </source>
</evidence>
<evidence type="ECO:0000256" key="10">
    <source>
        <dbReference type="ARBA" id="ARBA00068150"/>
    </source>
</evidence>
<reference evidence="17 18" key="1">
    <citation type="journal article" date="2019" name="Nat. Microbiol.">
        <title>Mediterranean grassland soil C-N compound turnover is dependent on rainfall and depth, and is mediated by genomically divergent microorganisms.</title>
        <authorList>
            <person name="Diamond S."/>
            <person name="Andeer P.F."/>
            <person name="Li Z."/>
            <person name="Crits-Christoph A."/>
            <person name="Burstein D."/>
            <person name="Anantharaman K."/>
            <person name="Lane K.R."/>
            <person name="Thomas B.C."/>
            <person name="Pan C."/>
            <person name="Northen T.R."/>
            <person name="Banfield J.F."/>
        </authorList>
    </citation>
    <scope>NUCLEOTIDE SEQUENCE [LARGE SCALE GENOMIC DNA]</scope>
    <source>
        <strain evidence="17">WS_2</strain>
    </source>
</reference>
<dbReference type="InterPro" id="IPR003594">
    <property type="entry name" value="HATPase_dom"/>
</dbReference>
<dbReference type="SUPFAM" id="SSF52172">
    <property type="entry name" value="CheY-like"/>
    <property type="match status" value="2"/>
</dbReference>
<evidence type="ECO:0000256" key="11">
    <source>
        <dbReference type="PROSITE-ProRule" id="PRU00110"/>
    </source>
</evidence>
<dbReference type="PROSITE" id="PS50109">
    <property type="entry name" value="HIS_KIN"/>
    <property type="match status" value="1"/>
</dbReference>
<evidence type="ECO:0000256" key="5">
    <source>
        <dbReference type="ARBA" id="ARBA00022741"/>
    </source>
</evidence>
<evidence type="ECO:0000256" key="1">
    <source>
        <dbReference type="ARBA" id="ARBA00000085"/>
    </source>
</evidence>
<dbReference type="EMBL" id="VBOS01000263">
    <property type="protein sequence ID" value="TMQ54545.1"/>
    <property type="molecule type" value="Genomic_DNA"/>
</dbReference>
<dbReference type="FunFam" id="1.10.287.130:FF:000002">
    <property type="entry name" value="Two-component osmosensing histidine kinase"/>
    <property type="match status" value="1"/>
</dbReference>
<dbReference type="Gene3D" id="1.20.120.160">
    <property type="entry name" value="HPT domain"/>
    <property type="match status" value="1"/>
</dbReference>
<dbReference type="InterPro" id="IPR001789">
    <property type="entry name" value="Sig_transdc_resp-reg_receiver"/>
</dbReference>
<evidence type="ECO:0000256" key="7">
    <source>
        <dbReference type="ARBA" id="ARBA00022840"/>
    </source>
</evidence>
<dbReference type="Gene3D" id="3.40.50.2300">
    <property type="match status" value="2"/>
</dbReference>
<dbReference type="SUPFAM" id="SSF47226">
    <property type="entry name" value="Histidine-containing phosphotransfer domain, HPT domain"/>
    <property type="match status" value="1"/>
</dbReference>
<feature type="domain" description="HPt" evidence="16">
    <location>
        <begin position="620"/>
        <end position="720"/>
    </location>
</feature>
<evidence type="ECO:0000313" key="18">
    <source>
        <dbReference type="Proteomes" id="UP000317716"/>
    </source>
</evidence>
<evidence type="ECO:0000256" key="4">
    <source>
        <dbReference type="ARBA" id="ARBA00022679"/>
    </source>
</evidence>